<dbReference type="Proteomes" id="UP000179524">
    <property type="component" value="Unassembled WGS sequence"/>
</dbReference>
<sequence length="62" mass="6983">MVSCLVVIETIRGTLRGRLTDVHPDHVVLEVSGIPYFVRIQQINWVMPTHTHSSLPHVTAPK</sequence>
<dbReference type="Pfam" id="PF10842">
    <property type="entry name" value="DUF2642"/>
    <property type="match status" value="1"/>
</dbReference>
<reference evidence="1 2" key="1">
    <citation type="submission" date="2016-10" db="EMBL/GenBank/DDBJ databases">
        <title>Draft genome sequences of four alkaliphilic bacteria belonging to the Anaerobacillus genus.</title>
        <authorList>
            <person name="Bassil N.M."/>
            <person name="Lloyd J.R."/>
        </authorList>
    </citation>
    <scope>NUCLEOTIDE SEQUENCE [LARGE SCALE GENOMIC DNA]</scope>
    <source>
        <strain evidence="1 2">DSM 18345</strain>
    </source>
</reference>
<evidence type="ECO:0000313" key="2">
    <source>
        <dbReference type="Proteomes" id="UP000179524"/>
    </source>
</evidence>
<dbReference type="InterPro" id="IPR012340">
    <property type="entry name" value="NA-bd_OB-fold"/>
</dbReference>
<protein>
    <recommendedName>
        <fullName evidence="3">DUF2642 domain-containing protein</fullName>
    </recommendedName>
</protein>
<dbReference type="GO" id="GO:0009378">
    <property type="term" value="F:four-way junction helicase activity"/>
    <property type="evidence" value="ECO:0007669"/>
    <property type="project" value="InterPro"/>
</dbReference>
<accession>A0A1S2LPI8</accession>
<organism evidence="1 2">
    <name type="scientific">Anaerobacillus alkalilacustris</name>
    <dbReference type="NCBI Taxonomy" id="393763"/>
    <lineage>
        <taxon>Bacteria</taxon>
        <taxon>Bacillati</taxon>
        <taxon>Bacillota</taxon>
        <taxon>Bacilli</taxon>
        <taxon>Bacillales</taxon>
        <taxon>Bacillaceae</taxon>
        <taxon>Anaerobacillus</taxon>
    </lineage>
</organism>
<evidence type="ECO:0000313" key="1">
    <source>
        <dbReference type="EMBL" id="OIJ14429.1"/>
    </source>
</evidence>
<keyword evidence="2" id="KW-1185">Reference proteome</keyword>
<proteinExistence type="predicted"/>
<dbReference type="GO" id="GO:0005524">
    <property type="term" value="F:ATP binding"/>
    <property type="evidence" value="ECO:0007669"/>
    <property type="project" value="InterPro"/>
</dbReference>
<name>A0A1S2LPI8_9BACI</name>
<dbReference type="GO" id="GO:0006310">
    <property type="term" value="P:DNA recombination"/>
    <property type="evidence" value="ECO:0007669"/>
    <property type="project" value="InterPro"/>
</dbReference>
<comment type="caution">
    <text evidence="1">The sequence shown here is derived from an EMBL/GenBank/DDBJ whole genome shotgun (WGS) entry which is preliminary data.</text>
</comment>
<dbReference type="Gene3D" id="2.40.50.140">
    <property type="entry name" value="Nucleic acid-binding proteins"/>
    <property type="match status" value="1"/>
</dbReference>
<gene>
    <name evidence="1" type="ORF">BKP37_08510</name>
</gene>
<dbReference type="GO" id="GO:0006281">
    <property type="term" value="P:DNA repair"/>
    <property type="evidence" value="ECO:0007669"/>
    <property type="project" value="InterPro"/>
</dbReference>
<dbReference type="InterPro" id="IPR020139">
    <property type="entry name" value="DUF2642"/>
</dbReference>
<evidence type="ECO:0008006" key="3">
    <source>
        <dbReference type="Google" id="ProtNLM"/>
    </source>
</evidence>
<dbReference type="EMBL" id="MLQR01000020">
    <property type="protein sequence ID" value="OIJ14429.1"/>
    <property type="molecule type" value="Genomic_DNA"/>
</dbReference>
<dbReference type="AlphaFoldDB" id="A0A1S2LPI8"/>